<keyword evidence="7" id="KW-0808">Transferase</keyword>
<protein>
    <recommendedName>
        <fullName evidence="5">receptor protein serine/threonine kinase</fullName>
        <ecNumber evidence="5">2.7.11.30</ecNumber>
    </recommendedName>
</protein>
<evidence type="ECO:0000256" key="12">
    <source>
        <dbReference type="ARBA" id="ARBA00022777"/>
    </source>
</evidence>
<evidence type="ECO:0000256" key="19">
    <source>
        <dbReference type="ARBA" id="ARBA00047681"/>
    </source>
</evidence>
<dbReference type="Gene3D" id="1.10.510.10">
    <property type="entry name" value="Transferase(Phosphotransferase) domain 1"/>
    <property type="match status" value="1"/>
</dbReference>
<dbReference type="Gene3D" id="3.30.200.20">
    <property type="entry name" value="Phosphorylase Kinase, domain 1"/>
    <property type="match status" value="1"/>
</dbReference>
<evidence type="ECO:0000256" key="9">
    <source>
        <dbReference type="ARBA" id="ARBA00022723"/>
    </source>
</evidence>
<keyword evidence="15" id="KW-1133">Transmembrane helix</keyword>
<accession>A0A1L8HAB0</accession>
<keyword evidence="14" id="KW-0460">Magnesium</keyword>
<evidence type="ECO:0000256" key="18">
    <source>
        <dbReference type="ARBA" id="ARBA00023180"/>
    </source>
</evidence>
<sequence length="491" mass="55154">MSHGKLLLNFLLLSSALTLPVVHLEGITCALYENSSSSVSFPVSNFGELQGPGKIYCKESNCCVGLWSLFSGELQPVILGCYPKNAVCRSALCNPVRIQSQYHCFCSSDMCNANITHPQKPMISRDYSYVFVTTSFLILCVFGIIIVLRKRKHLDHFIRKSQEELELQDVIKGEENVPPTAPVDGLTILQALKEDGLSVKLSLGILHGRNVVIKCFPSALREQYKQECRILSLLTPLRHKNIVHLLKAGSSSILKEHYLLVLQHYPKGSLRSYLTHSTTNWMKACRMATSLARGLAFLHADIWKEDTYKPPIAHRDLSSENILVTSDSLCVISDFGLSVVLEGQKIMKRNTEDPAINMTGTLRYMSPEMLDGSLNLVLWELALTQADVYSLGLLLWEIFSRCNDLYADQSAPEFQVVFLEELGPNPTLHELQSLIVENKRRPQLPKTWGTNIKLVGALWETLEDCWDPDSEARLTAQCAEERLTKLCNPQC</sequence>
<keyword evidence="12" id="KW-0418">Kinase</keyword>
<dbReference type="GO" id="GO:0005886">
    <property type="term" value="C:plasma membrane"/>
    <property type="evidence" value="ECO:0000318"/>
    <property type="project" value="GO_Central"/>
</dbReference>
<keyword evidence="10" id="KW-0732">Signal</keyword>
<evidence type="ECO:0000256" key="1">
    <source>
        <dbReference type="ARBA" id="ARBA00001936"/>
    </source>
</evidence>
<evidence type="ECO:0000256" key="8">
    <source>
        <dbReference type="ARBA" id="ARBA00022692"/>
    </source>
</evidence>
<keyword evidence="6" id="KW-0723">Serine/threonine-protein kinase</keyword>
<dbReference type="KEGG" id="xla:108709904"/>
<evidence type="ECO:0000256" key="2">
    <source>
        <dbReference type="ARBA" id="ARBA00001946"/>
    </source>
</evidence>
<dbReference type="FunFam" id="1.10.510.10:FF:000487">
    <property type="entry name" value="Anti-Muellerian hormone type-2 receptor"/>
    <property type="match status" value="1"/>
</dbReference>
<dbReference type="InterPro" id="IPR000719">
    <property type="entry name" value="Prot_kinase_dom"/>
</dbReference>
<comment type="similarity">
    <text evidence="4">Belongs to the protein kinase superfamily. TKL Ser/Thr protein kinase family. TGFB receptor subfamily.</text>
</comment>
<dbReference type="SUPFAM" id="SSF57302">
    <property type="entry name" value="Snake toxin-like"/>
    <property type="match status" value="1"/>
</dbReference>
<evidence type="ECO:0000256" key="7">
    <source>
        <dbReference type="ARBA" id="ARBA00022679"/>
    </source>
</evidence>
<evidence type="ECO:0000256" key="14">
    <source>
        <dbReference type="ARBA" id="ARBA00022842"/>
    </source>
</evidence>
<dbReference type="CDD" id="cd23616">
    <property type="entry name" value="TFP_LU_ECD_AMHR2"/>
    <property type="match status" value="1"/>
</dbReference>
<dbReference type="PaxDb" id="8355-A0A1L8HAB0"/>
<organism evidence="21 22">
    <name type="scientific">Xenopus laevis</name>
    <name type="common">African clawed frog</name>
    <dbReference type="NCBI Taxonomy" id="8355"/>
    <lineage>
        <taxon>Eukaryota</taxon>
        <taxon>Metazoa</taxon>
        <taxon>Chordata</taxon>
        <taxon>Craniata</taxon>
        <taxon>Vertebrata</taxon>
        <taxon>Euteleostomi</taxon>
        <taxon>Amphibia</taxon>
        <taxon>Batrachia</taxon>
        <taxon>Anura</taxon>
        <taxon>Pipoidea</taxon>
        <taxon>Pipidae</taxon>
        <taxon>Xenopodinae</taxon>
        <taxon>Xenopus</taxon>
        <taxon>Xenopus</taxon>
    </lineage>
</organism>
<dbReference type="PROSITE" id="PS50011">
    <property type="entry name" value="PROTEIN_KINASE_DOM"/>
    <property type="match status" value="1"/>
</dbReference>
<dbReference type="STRING" id="8355.A0A1L8HAB0"/>
<evidence type="ECO:0000256" key="4">
    <source>
        <dbReference type="ARBA" id="ARBA00009605"/>
    </source>
</evidence>
<keyword evidence="8" id="KW-0812">Transmembrane</keyword>
<dbReference type="Gene3D" id="2.10.60.10">
    <property type="entry name" value="CD59"/>
    <property type="match status" value="1"/>
</dbReference>
<comment type="cofactor">
    <cofactor evidence="2">
        <name>Mg(2+)</name>
        <dbReference type="ChEBI" id="CHEBI:18420"/>
    </cofactor>
</comment>
<dbReference type="GO" id="GO:0005024">
    <property type="term" value="F:transforming growth factor beta receptor activity"/>
    <property type="evidence" value="ECO:0000318"/>
    <property type="project" value="GO_Central"/>
</dbReference>
<dbReference type="OrthoDB" id="547665at2759"/>
<gene>
    <name evidence="22" type="primary">LOC108709904</name>
</gene>
<comment type="cofactor">
    <cofactor evidence="1">
        <name>Mn(2+)</name>
        <dbReference type="ChEBI" id="CHEBI:29035"/>
    </cofactor>
</comment>
<evidence type="ECO:0000256" key="3">
    <source>
        <dbReference type="ARBA" id="ARBA00004479"/>
    </source>
</evidence>
<proteinExistence type="inferred from homology"/>
<evidence type="ECO:0000256" key="16">
    <source>
        <dbReference type="ARBA" id="ARBA00023136"/>
    </source>
</evidence>
<keyword evidence="21" id="KW-1185">Reference proteome</keyword>
<evidence type="ECO:0000256" key="6">
    <source>
        <dbReference type="ARBA" id="ARBA00022527"/>
    </source>
</evidence>
<dbReference type="CTD" id="108709904"/>
<dbReference type="Proteomes" id="UP000186698">
    <property type="component" value="Chromosome 2S"/>
</dbReference>
<dbReference type="OMA" id="MSHGKLL"/>
<name>A0A1L8HAB0_XENLA</name>
<evidence type="ECO:0000256" key="17">
    <source>
        <dbReference type="ARBA" id="ARBA00023170"/>
    </source>
</evidence>
<keyword evidence="17" id="KW-0675">Receptor</keyword>
<evidence type="ECO:0000256" key="15">
    <source>
        <dbReference type="ARBA" id="ARBA00022989"/>
    </source>
</evidence>
<keyword evidence="11" id="KW-0547">Nucleotide-binding</keyword>
<keyword evidence="16" id="KW-0472">Membrane</keyword>
<reference evidence="21" key="1">
    <citation type="submission" date="2024-06" db="UniProtKB">
        <authorList>
            <consortium name="RefSeq"/>
        </authorList>
    </citation>
    <scope>NUCLEOTIDE SEQUENCE [LARGE SCALE GENOMIC DNA]</scope>
    <source>
        <strain evidence="21">J_2021</strain>
    </source>
</reference>
<evidence type="ECO:0000313" key="22">
    <source>
        <dbReference type="RefSeq" id="XP_018105643.2"/>
    </source>
</evidence>
<evidence type="ECO:0000256" key="10">
    <source>
        <dbReference type="ARBA" id="ARBA00022729"/>
    </source>
</evidence>
<dbReference type="InterPro" id="IPR001245">
    <property type="entry name" value="Ser-Thr/Tyr_kinase_cat_dom"/>
</dbReference>
<keyword evidence="18" id="KW-0325">Glycoprotein</keyword>
<reference evidence="22" key="2">
    <citation type="submission" date="2025-08" db="UniProtKB">
        <authorList>
            <consortium name="RefSeq"/>
        </authorList>
    </citation>
    <scope>IDENTIFICATION</scope>
    <source>
        <strain evidence="22">J_2021</strain>
        <tissue evidence="22">Erythrocytes</tissue>
    </source>
</reference>
<dbReference type="PANTHER" id="PTHR23255:SF49">
    <property type="entry name" value="ANTI-MUELLERIAN HORMONE TYPE-2 RECEPTOR"/>
    <property type="match status" value="1"/>
</dbReference>
<evidence type="ECO:0000256" key="11">
    <source>
        <dbReference type="ARBA" id="ARBA00022741"/>
    </source>
</evidence>
<dbReference type="RefSeq" id="XP_018105643.2">
    <property type="nucleotide sequence ID" value="XM_018250154.2"/>
</dbReference>
<evidence type="ECO:0000256" key="5">
    <source>
        <dbReference type="ARBA" id="ARBA00012401"/>
    </source>
</evidence>
<evidence type="ECO:0000256" key="13">
    <source>
        <dbReference type="ARBA" id="ARBA00022840"/>
    </source>
</evidence>
<dbReference type="InterPro" id="IPR011009">
    <property type="entry name" value="Kinase-like_dom_sf"/>
</dbReference>
<evidence type="ECO:0000313" key="21">
    <source>
        <dbReference type="Proteomes" id="UP000186698"/>
    </source>
</evidence>
<dbReference type="GO" id="GO:0071363">
    <property type="term" value="P:cellular response to growth factor stimulus"/>
    <property type="evidence" value="ECO:0000318"/>
    <property type="project" value="GO_Central"/>
</dbReference>
<evidence type="ECO:0000256" key="20">
    <source>
        <dbReference type="ARBA" id="ARBA00048773"/>
    </source>
</evidence>
<dbReference type="PANTHER" id="PTHR23255">
    <property type="entry name" value="TRANSFORMING GROWTH FACTOR-BETA RECEPTOR TYPE I AND II"/>
    <property type="match status" value="1"/>
</dbReference>
<dbReference type="AlphaFoldDB" id="A0A1L8HAB0"/>
<dbReference type="GeneID" id="108709904"/>
<comment type="subcellular location">
    <subcellularLocation>
        <location evidence="3">Membrane</location>
        <topology evidence="3">Single-pass type I membrane protein</topology>
    </subcellularLocation>
</comment>
<dbReference type="SUPFAM" id="SSF56112">
    <property type="entry name" value="Protein kinase-like (PK-like)"/>
    <property type="match status" value="1"/>
</dbReference>
<dbReference type="Pfam" id="PF07714">
    <property type="entry name" value="PK_Tyr_Ser-Thr"/>
    <property type="match status" value="1"/>
</dbReference>
<dbReference type="InterPro" id="IPR045860">
    <property type="entry name" value="Snake_toxin-like_sf"/>
</dbReference>
<dbReference type="EC" id="2.7.11.30" evidence="5"/>
<dbReference type="InterPro" id="IPR000333">
    <property type="entry name" value="TGFB_receptor"/>
</dbReference>
<comment type="catalytic activity">
    <reaction evidence="20">
        <text>L-threonyl-[receptor-protein] + ATP = O-phospho-L-threonyl-[receptor-protein] + ADP + H(+)</text>
        <dbReference type="Rhea" id="RHEA:44880"/>
        <dbReference type="Rhea" id="RHEA-COMP:11024"/>
        <dbReference type="Rhea" id="RHEA-COMP:11025"/>
        <dbReference type="ChEBI" id="CHEBI:15378"/>
        <dbReference type="ChEBI" id="CHEBI:30013"/>
        <dbReference type="ChEBI" id="CHEBI:30616"/>
        <dbReference type="ChEBI" id="CHEBI:61977"/>
        <dbReference type="ChEBI" id="CHEBI:456216"/>
        <dbReference type="EC" id="2.7.11.30"/>
    </reaction>
</comment>
<comment type="catalytic activity">
    <reaction evidence="19">
        <text>L-seryl-[receptor-protein] + ATP = O-phospho-L-seryl-[receptor-protein] + ADP + H(+)</text>
        <dbReference type="Rhea" id="RHEA:18673"/>
        <dbReference type="Rhea" id="RHEA-COMP:11022"/>
        <dbReference type="Rhea" id="RHEA-COMP:11023"/>
        <dbReference type="ChEBI" id="CHEBI:15378"/>
        <dbReference type="ChEBI" id="CHEBI:29999"/>
        <dbReference type="ChEBI" id="CHEBI:30616"/>
        <dbReference type="ChEBI" id="CHEBI:83421"/>
        <dbReference type="ChEBI" id="CHEBI:456216"/>
        <dbReference type="EC" id="2.7.11.30"/>
    </reaction>
</comment>
<keyword evidence="13" id="KW-0067">ATP-binding</keyword>
<keyword evidence="9" id="KW-0479">Metal-binding</keyword>
<dbReference type="GO" id="GO:0030509">
    <property type="term" value="P:BMP signaling pathway"/>
    <property type="evidence" value="ECO:0000318"/>
    <property type="project" value="GO_Central"/>
</dbReference>
<dbReference type="GO" id="GO:0043235">
    <property type="term" value="C:receptor complex"/>
    <property type="evidence" value="ECO:0000318"/>
    <property type="project" value="GO_Central"/>
</dbReference>
<dbReference type="GO" id="GO:0005524">
    <property type="term" value="F:ATP binding"/>
    <property type="evidence" value="ECO:0007669"/>
    <property type="project" value="UniProtKB-KW"/>
</dbReference>